<dbReference type="EMBL" id="CP043311">
    <property type="protein sequence ID" value="QEY62786.1"/>
    <property type="molecule type" value="Genomic_DNA"/>
</dbReference>
<dbReference type="Proteomes" id="UP000327179">
    <property type="component" value="Chromosome"/>
</dbReference>
<reference evidence="2 3" key="1">
    <citation type="submission" date="2019-08" db="EMBL/GenBank/DDBJ databases">
        <title>Whole-genome Sequencing of e-waste polymer degrading bacterium Pseudomonas sp. strain PE08.</title>
        <authorList>
            <person name="Kirdat K."/>
            <person name="Debbarma P."/>
            <person name="Narawade N."/>
            <person name="Suyal D."/>
            <person name="Thorat V."/>
            <person name="Shouche Y."/>
            <person name="Goel R."/>
            <person name="Yadav A."/>
        </authorList>
    </citation>
    <scope>NUCLEOTIDE SEQUENCE [LARGE SCALE GENOMIC DNA]</scope>
    <source>
        <strain evidence="2 3">PE08</strain>
    </source>
</reference>
<dbReference type="KEGG" id="plal:FXN65_12150"/>
<dbReference type="InterPro" id="IPR005119">
    <property type="entry name" value="LysR_subst-bd"/>
</dbReference>
<feature type="domain" description="LysR substrate-binding" evidence="1">
    <location>
        <begin position="2"/>
        <end position="71"/>
    </location>
</feature>
<accession>A0A5J6QPX5</accession>
<evidence type="ECO:0000313" key="2">
    <source>
        <dbReference type="EMBL" id="QEY62786.1"/>
    </source>
</evidence>
<sequence>MEPGSIEAIRERVAAGLGCSIVPSMAVTAAHHRCGLEVQPLAPELSRTPGLVLRQDKPVGVGLRKVVEALEGLAQSRSGAPSGNSGR</sequence>
<dbReference type="AlphaFoldDB" id="A0A5J6QPX5"/>
<dbReference type="Gene3D" id="3.40.190.10">
    <property type="entry name" value="Periplasmic binding protein-like II"/>
    <property type="match status" value="2"/>
</dbReference>
<keyword evidence="3" id="KW-1185">Reference proteome</keyword>
<dbReference type="CDD" id="cd05466">
    <property type="entry name" value="PBP2_LTTR_substrate"/>
    <property type="match status" value="1"/>
</dbReference>
<proteinExistence type="predicted"/>
<dbReference type="Pfam" id="PF03466">
    <property type="entry name" value="LysR_substrate"/>
    <property type="match status" value="1"/>
</dbReference>
<evidence type="ECO:0000259" key="1">
    <source>
        <dbReference type="Pfam" id="PF03466"/>
    </source>
</evidence>
<dbReference type="SUPFAM" id="SSF53850">
    <property type="entry name" value="Periplasmic binding protein-like II"/>
    <property type="match status" value="1"/>
</dbReference>
<protein>
    <submittedName>
        <fullName evidence="2">LysR family transcriptional regulator substrate-binding protein</fullName>
    </submittedName>
</protein>
<evidence type="ECO:0000313" key="3">
    <source>
        <dbReference type="Proteomes" id="UP000327179"/>
    </source>
</evidence>
<organism evidence="2 3">
    <name type="scientific">Metapseudomonas lalkuanensis</name>
    <dbReference type="NCBI Taxonomy" id="2604832"/>
    <lineage>
        <taxon>Bacteria</taxon>
        <taxon>Pseudomonadati</taxon>
        <taxon>Pseudomonadota</taxon>
        <taxon>Gammaproteobacteria</taxon>
        <taxon>Pseudomonadales</taxon>
        <taxon>Pseudomonadaceae</taxon>
        <taxon>Metapseudomonas</taxon>
    </lineage>
</organism>
<gene>
    <name evidence="2" type="ORF">FXN65_12150</name>
</gene>
<name>A0A5J6QPX5_9GAMM</name>